<reference evidence="1 2" key="1">
    <citation type="submission" date="2019-03" db="EMBL/GenBank/DDBJ databases">
        <title>Genomic Encyclopedia of Type Strains, Phase III (KMG-III): the genomes of soil and plant-associated and newly described type strains.</title>
        <authorList>
            <person name="Whitman W."/>
        </authorList>
    </citation>
    <scope>NUCLEOTIDE SEQUENCE [LARGE SCALE GENOMIC DNA]</scope>
    <source>
        <strain evidence="1 2">CECT 7378</strain>
    </source>
</reference>
<proteinExistence type="predicted"/>
<dbReference type="Proteomes" id="UP000294656">
    <property type="component" value="Unassembled WGS sequence"/>
</dbReference>
<sequence length="166" mass="18019">MSPVSQSAESKCELDAVYSNKVTLSDDSTQVAFNSSSEWTVEDNLAFTALLASCPDSPQMEQTPLSGSTAPTVPLTTQQLSAIGSAIQSQIPEAPEGDEFECNILMPHLGEVQLDAKLKQDTWHMNLSFVRAEAFLLARQQSQFLSQRLQQKMGKAVVLGLSLKEG</sequence>
<evidence type="ECO:0000313" key="1">
    <source>
        <dbReference type="EMBL" id="TDO98247.1"/>
    </source>
</evidence>
<dbReference type="EMBL" id="SNXC01000011">
    <property type="protein sequence ID" value="TDO98247.1"/>
    <property type="molecule type" value="Genomic_DNA"/>
</dbReference>
<comment type="caution">
    <text evidence="1">The sequence shown here is derived from an EMBL/GenBank/DDBJ whole genome shotgun (WGS) entry which is preliminary data.</text>
</comment>
<name>A0A4R6M9Q8_9GAMM</name>
<dbReference type="OrthoDB" id="6870451at2"/>
<organism evidence="1 2">
    <name type="scientific">Marinomonas balearica</name>
    <dbReference type="NCBI Taxonomy" id="491947"/>
    <lineage>
        <taxon>Bacteria</taxon>
        <taxon>Pseudomonadati</taxon>
        <taxon>Pseudomonadota</taxon>
        <taxon>Gammaproteobacteria</taxon>
        <taxon>Oceanospirillales</taxon>
        <taxon>Oceanospirillaceae</taxon>
        <taxon>Marinomonas</taxon>
    </lineage>
</organism>
<accession>A0A4R6M9Q8</accession>
<dbReference type="RefSeq" id="WP_133503674.1">
    <property type="nucleotide sequence ID" value="NZ_SNXC01000011.1"/>
</dbReference>
<evidence type="ECO:0008006" key="3">
    <source>
        <dbReference type="Google" id="ProtNLM"/>
    </source>
</evidence>
<evidence type="ECO:0000313" key="2">
    <source>
        <dbReference type="Proteomes" id="UP000294656"/>
    </source>
</evidence>
<dbReference type="AlphaFoldDB" id="A0A4R6M9Q8"/>
<protein>
    <recommendedName>
        <fullName evidence="3">Flagellar hook-length control protein FliK</fullName>
    </recommendedName>
</protein>
<keyword evidence="2" id="KW-1185">Reference proteome</keyword>
<gene>
    <name evidence="1" type="ORF">DFP79_1888</name>
</gene>